<reference evidence="2 3" key="1">
    <citation type="submission" date="2017-02" db="EMBL/GenBank/DDBJ databases">
        <authorList>
            <person name="Peterson S.W."/>
        </authorList>
    </citation>
    <scope>NUCLEOTIDE SEQUENCE [LARGE SCALE GENOMIC DNA]</scope>
    <source>
        <strain evidence="2 3">DSM 21749</strain>
    </source>
</reference>
<evidence type="ECO:0000313" key="3">
    <source>
        <dbReference type="Proteomes" id="UP000190061"/>
    </source>
</evidence>
<proteinExistence type="predicted"/>
<protein>
    <recommendedName>
        <fullName evidence="4">Lipoprotein</fullName>
    </recommendedName>
</protein>
<dbReference type="Proteomes" id="UP000190061">
    <property type="component" value="Unassembled WGS sequence"/>
</dbReference>
<gene>
    <name evidence="2" type="ORF">SAMN02745674_02810</name>
</gene>
<feature type="chain" id="PRO_5012142856" description="Lipoprotein" evidence="1">
    <location>
        <begin position="20"/>
        <end position="148"/>
    </location>
</feature>
<keyword evidence="3" id="KW-1185">Reference proteome</keyword>
<evidence type="ECO:0008006" key="4">
    <source>
        <dbReference type="Google" id="ProtNLM"/>
    </source>
</evidence>
<keyword evidence="1" id="KW-0732">Signal</keyword>
<accession>A0A1T4SGB6</accession>
<organism evidence="2 3">
    <name type="scientific">Lysobacter spongiicola DSM 21749</name>
    <dbReference type="NCBI Taxonomy" id="1122188"/>
    <lineage>
        <taxon>Bacteria</taxon>
        <taxon>Pseudomonadati</taxon>
        <taxon>Pseudomonadota</taxon>
        <taxon>Gammaproteobacteria</taxon>
        <taxon>Lysobacterales</taxon>
        <taxon>Lysobacteraceae</taxon>
        <taxon>Novilysobacter</taxon>
    </lineage>
</organism>
<evidence type="ECO:0000313" key="2">
    <source>
        <dbReference type="EMBL" id="SKA26841.1"/>
    </source>
</evidence>
<name>A0A1T4SGB6_9GAMM</name>
<dbReference type="EMBL" id="FUXP01000017">
    <property type="protein sequence ID" value="SKA26841.1"/>
    <property type="molecule type" value="Genomic_DNA"/>
</dbReference>
<sequence length="148" mass="15879">MRNARLVLALVVATLAPIAACTQPTPGEADVLLPKLPPLPPGADDARFAALLIGRPVVHDGCVKVRDSTGGLRTVLWHPETELEEREGKFFLRNTLSGKAYAFGEQLRGGGGEVPAANVAQQYPEIAARCGPPYWIGYLPYPIQTPPK</sequence>
<dbReference type="OrthoDB" id="6028431at2"/>
<evidence type="ECO:0000256" key="1">
    <source>
        <dbReference type="SAM" id="SignalP"/>
    </source>
</evidence>
<dbReference type="AlphaFoldDB" id="A0A1T4SGB6"/>
<dbReference type="RefSeq" id="WP_159447409.1">
    <property type="nucleotide sequence ID" value="NZ_FUXP01000017.1"/>
</dbReference>
<feature type="signal peptide" evidence="1">
    <location>
        <begin position="1"/>
        <end position="19"/>
    </location>
</feature>